<gene>
    <name evidence="2" type="ORF">AAY24_09180</name>
</gene>
<protein>
    <submittedName>
        <fullName evidence="2">Molybdopterin-guanine dinucleotide biosynthesis protein B</fullName>
    </submittedName>
</protein>
<dbReference type="OrthoDB" id="9804758at2"/>
<dbReference type="InterPro" id="IPR027417">
    <property type="entry name" value="P-loop_NTPase"/>
</dbReference>
<evidence type="ECO:0000259" key="1">
    <source>
        <dbReference type="Pfam" id="PF03205"/>
    </source>
</evidence>
<dbReference type="PATRIC" id="fig|1543721.4.peg.1902"/>
<dbReference type="NCBIfam" id="TIGR00176">
    <property type="entry name" value="mobB"/>
    <property type="match status" value="1"/>
</dbReference>
<proteinExistence type="predicted"/>
<dbReference type="SUPFAM" id="SSF52540">
    <property type="entry name" value="P-loop containing nucleoside triphosphate hydrolases"/>
    <property type="match status" value="1"/>
</dbReference>
<dbReference type="PANTHER" id="PTHR40072">
    <property type="entry name" value="MOLYBDOPTERIN-GUANINE DINUCLEOTIDE BIOSYNTHESIS ADAPTER PROTEIN-RELATED"/>
    <property type="match status" value="1"/>
</dbReference>
<dbReference type="CDD" id="cd03116">
    <property type="entry name" value="MobB"/>
    <property type="match status" value="1"/>
</dbReference>
<sequence>MIEFPLPIFGFSAFSGTGKTRLLTQVLQILGRQGLRIGAVKHAHHRFEVDHPQSDSYQLRMAGADQMLVASPNRMALVTELDEAEPEPRLAELLRVLDPSSLDLVLVEGFKRERFPKIELHRPSLGKRLLYPDDPDIIAIATDGPLTTQPCHIPLLNLNQPDSISDFLLARCFGRPGKPAPVVPEFGQG</sequence>
<name>A0A0F7JYU9_9GAMM</name>
<dbReference type="GO" id="GO:0005525">
    <property type="term" value="F:GTP binding"/>
    <property type="evidence" value="ECO:0007669"/>
    <property type="project" value="InterPro"/>
</dbReference>
<evidence type="ECO:0000313" key="3">
    <source>
        <dbReference type="Proteomes" id="UP000034410"/>
    </source>
</evidence>
<accession>A0A0F7JYU9</accession>
<dbReference type="InterPro" id="IPR004435">
    <property type="entry name" value="MobB_dom"/>
</dbReference>
<evidence type="ECO:0000313" key="2">
    <source>
        <dbReference type="EMBL" id="AKH20494.1"/>
    </source>
</evidence>
<dbReference type="Pfam" id="PF03205">
    <property type="entry name" value="MobB"/>
    <property type="match status" value="1"/>
</dbReference>
<dbReference type="GO" id="GO:0006777">
    <property type="term" value="P:Mo-molybdopterin cofactor biosynthetic process"/>
    <property type="evidence" value="ECO:0007669"/>
    <property type="project" value="InterPro"/>
</dbReference>
<dbReference type="RefSeq" id="WP_046859427.1">
    <property type="nucleotide sequence ID" value="NZ_CP011412.1"/>
</dbReference>
<dbReference type="EMBL" id="CP011412">
    <property type="protein sequence ID" value="AKH20494.1"/>
    <property type="molecule type" value="Genomic_DNA"/>
</dbReference>
<reference evidence="2 3" key="1">
    <citation type="journal article" date="2015" name="Genome Announc.">
        <title>Complete Genome Sequence of Sedimenticola thiotaurini Strain SIP-G1, a Polyphosphate- and Polyhydroxyalkanoate-Accumulating Sulfur-Oxidizing Gammaproteobacterium Isolated from Salt Marsh Sediments.</title>
        <authorList>
            <person name="Flood B.E."/>
            <person name="Jones D.S."/>
            <person name="Bailey J.V."/>
        </authorList>
    </citation>
    <scope>NUCLEOTIDE SEQUENCE [LARGE SCALE GENOMIC DNA]</scope>
    <source>
        <strain evidence="2 3">SIP-G1</strain>
    </source>
</reference>
<dbReference type="Proteomes" id="UP000034410">
    <property type="component" value="Chromosome"/>
</dbReference>
<dbReference type="Gene3D" id="3.40.50.300">
    <property type="entry name" value="P-loop containing nucleotide triphosphate hydrolases"/>
    <property type="match status" value="1"/>
</dbReference>
<feature type="domain" description="Molybdopterin-guanine dinucleotide biosynthesis protein B (MobB)" evidence="1">
    <location>
        <begin position="8"/>
        <end position="143"/>
    </location>
</feature>
<dbReference type="PANTHER" id="PTHR40072:SF1">
    <property type="entry name" value="MOLYBDOPTERIN-GUANINE DINUCLEOTIDE BIOSYNTHESIS ADAPTER PROTEIN"/>
    <property type="match status" value="1"/>
</dbReference>
<organism evidence="2 3">
    <name type="scientific">Sedimenticola thiotaurini</name>
    <dbReference type="NCBI Taxonomy" id="1543721"/>
    <lineage>
        <taxon>Bacteria</taxon>
        <taxon>Pseudomonadati</taxon>
        <taxon>Pseudomonadota</taxon>
        <taxon>Gammaproteobacteria</taxon>
        <taxon>Chromatiales</taxon>
        <taxon>Sedimenticolaceae</taxon>
        <taxon>Sedimenticola</taxon>
    </lineage>
</organism>
<dbReference type="InterPro" id="IPR052539">
    <property type="entry name" value="MGD_biosynthesis_adapter"/>
</dbReference>
<dbReference type="KEGG" id="seds:AAY24_09180"/>
<keyword evidence="3" id="KW-1185">Reference proteome</keyword>
<dbReference type="AlphaFoldDB" id="A0A0F7JYU9"/>